<evidence type="ECO:0000256" key="1">
    <source>
        <dbReference type="ARBA" id="ARBA00023157"/>
    </source>
</evidence>
<dbReference type="GO" id="GO:0004252">
    <property type="term" value="F:serine-type endopeptidase activity"/>
    <property type="evidence" value="ECO:0007669"/>
    <property type="project" value="InterPro"/>
</dbReference>
<feature type="domain" description="Peptidase S1" evidence="2">
    <location>
        <begin position="34"/>
        <end position="303"/>
    </location>
</feature>
<organism evidence="3">
    <name type="scientific">Trichuris suis</name>
    <name type="common">pig whipworm</name>
    <dbReference type="NCBI Taxonomy" id="68888"/>
    <lineage>
        <taxon>Eukaryota</taxon>
        <taxon>Metazoa</taxon>
        <taxon>Ecdysozoa</taxon>
        <taxon>Nematoda</taxon>
        <taxon>Enoplea</taxon>
        <taxon>Dorylaimia</taxon>
        <taxon>Trichinellida</taxon>
        <taxon>Trichuridae</taxon>
        <taxon>Trichuris</taxon>
    </lineage>
</organism>
<accession>A0A085MQT1</accession>
<feature type="non-terminal residue" evidence="3">
    <location>
        <position position="1"/>
    </location>
</feature>
<reference evidence="3" key="1">
    <citation type="journal article" date="2014" name="Nat. Genet.">
        <title>Genome and transcriptome of the porcine whipworm Trichuris suis.</title>
        <authorList>
            <person name="Jex A.R."/>
            <person name="Nejsum P."/>
            <person name="Schwarz E.M."/>
            <person name="Hu L."/>
            <person name="Young N.D."/>
            <person name="Hall R.S."/>
            <person name="Korhonen P.K."/>
            <person name="Liao S."/>
            <person name="Thamsborg S."/>
            <person name="Xia J."/>
            <person name="Xu P."/>
            <person name="Wang S."/>
            <person name="Scheerlinck J.P."/>
            <person name="Hofmann A."/>
            <person name="Sternberg P.W."/>
            <person name="Wang J."/>
            <person name="Gasser R.B."/>
        </authorList>
    </citation>
    <scope>NUCLEOTIDE SEQUENCE [LARGE SCALE GENOMIC DNA]</scope>
    <source>
        <strain evidence="3">DCEP-RM93F</strain>
    </source>
</reference>
<proteinExistence type="predicted"/>
<dbReference type="InterPro" id="IPR043504">
    <property type="entry name" value="Peptidase_S1_PA_chymotrypsin"/>
</dbReference>
<dbReference type="InterPro" id="IPR001254">
    <property type="entry name" value="Trypsin_dom"/>
</dbReference>
<feature type="non-terminal residue" evidence="3">
    <location>
        <position position="363"/>
    </location>
</feature>
<dbReference type="GO" id="GO:0006508">
    <property type="term" value="P:proteolysis"/>
    <property type="evidence" value="ECO:0007669"/>
    <property type="project" value="InterPro"/>
</dbReference>
<dbReference type="SUPFAM" id="SSF50494">
    <property type="entry name" value="Trypsin-like serine proteases"/>
    <property type="match status" value="1"/>
</dbReference>
<dbReference type="PANTHER" id="PTHR24250">
    <property type="entry name" value="CHYMOTRYPSIN-RELATED"/>
    <property type="match status" value="1"/>
</dbReference>
<dbReference type="AlphaFoldDB" id="A0A085MQT1"/>
<dbReference type="EMBL" id="KL367823">
    <property type="protein sequence ID" value="KFD59577.1"/>
    <property type="molecule type" value="Genomic_DNA"/>
</dbReference>
<gene>
    <name evidence="3" type="ORF">M514_13869</name>
</gene>
<keyword evidence="1" id="KW-1015">Disulfide bond</keyword>
<dbReference type="Proteomes" id="UP000030758">
    <property type="component" value="Unassembled WGS sequence"/>
</dbReference>
<dbReference type="PROSITE" id="PS50240">
    <property type="entry name" value="TRYPSIN_DOM"/>
    <property type="match status" value="1"/>
</dbReference>
<evidence type="ECO:0000259" key="2">
    <source>
        <dbReference type="PROSITE" id="PS50240"/>
    </source>
</evidence>
<dbReference type="Gene3D" id="2.40.10.10">
    <property type="entry name" value="Trypsin-like serine proteases"/>
    <property type="match status" value="2"/>
</dbReference>
<evidence type="ECO:0000313" key="3">
    <source>
        <dbReference type="EMBL" id="KFD59577.1"/>
    </source>
</evidence>
<sequence length="363" mass="40528">SFVHATSARSKLVQTAETLRKWALNAPNSLPLDVVGCGRSSLPSFGFASDEKDAQVDHHPWMAFLIHKEGLICPSILIPTWKANSSFAVVTSSWCHRQGRPSDMRVVTGVGRDGQINGTYSQISMVAASFQSSTNHSDDVAFVFFTPEVTFNDHVKPVCLPRQGQPPPKSPCALTGWKAKRTKRDAWEHALKSISKVQLKETLLMAKRMKIYTSGGNRYFSIKDTFNKTGKTHFIGSPLVCRHQGLWTLYGINIPGLAKKRRSTFMDLYDKLHSIQDEVQLPVGKWPTGAADEFSVYIEKQLETAAWATNTNLRIKPWPLGWMREPVFGGRNSIWTPSEYMSAISPPVLSISNNVLNSLPKLR</sequence>
<protein>
    <recommendedName>
        <fullName evidence="2">Peptidase S1 domain-containing protein</fullName>
    </recommendedName>
</protein>
<dbReference type="InterPro" id="IPR009003">
    <property type="entry name" value="Peptidase_S1_PA"/>
</dbReference>
<dbReference type="Pfam" id="PF00089">
    <property type="entry name" value="Trypsin"/>
    <property type="match status" value="1"/>
</dbReference>
<name>A0A085MQT1_9BILA</name>